<dbReference type="GO" id="GO:0008239">
    <property type="term" value="F:dipeptidyl-peptidase activity"/>
    <property type="evidence" value="ECO:0007669"/>
    <property type="project" value="UniProtKB-EC"/>
</dbReference>
<dbReference type="AlphaFoldDB" id="A0A385AEX3"/>
<evidence type="ECO:0000256" key="7">
    <source>
        <dbReference type="ARBA" id="ARBA00022438"/>
    </source>
</evidence>
<dbReference type="InterPro" id="IPR036313">
    <property type="entry name" value="PepX_N_dom_sf"/>
</dbReference>
<dbReference type="Proteomes" id="UP000257607">
    <property type="component" value="Chromosome"/>
</dbReference>
<evidence type="ECO:0000256" key="3">
    <source>
        <dbReference type="ARBA" id="ARBA00010819"/>
    </source>
</evidence>
<evidence type="ECO:0000313" key="15">
    <source>
        <dbReference type="EMBL" id="AXN36225.1"/>
    </source>
</evidence>
<comment type="function">
    <text evidence="2">Removes N-terminal dipeptides sequentially from polypeptides having unsubstituted N-termini provided that the penultimate residue is proline.</text>
</comment>
<reference evidence="15 16" key="1">
    <citation type="submission" date="2018-07" db="EMBL/GenBank/DDBJ databases">
        <title>Lactobacillus curvatus genome sequence.</title>
        <authorList>
            <person name="Prechtl R."/>
        </authorList>
    </citation>
    <scope>NUCLEOTIDE SEQUENCE [LARGE SCALE GENOMIC DNA]</scope>
    <source>
        <strain evidence="15 16">TMW 1.1928</strain>
    </source>
</reference>
<dbReference type="InterPro" id="IPR000383">
    <property type="entry name" value="Xaa-Pro-like_dom"/>
</dbReference>
<dbReference type="GO" id="GO:0006508">
    <property type="term" value="P:proteolysis"/>
    <property type="evidence" value="ECO:0007669"/>
    <property type="project" value="UniProtKB-KW"/>
</dbReference>
<gene>
    <name evidence="15" type="ORF">DT351_07520</name>
</gene>
<keyword evidence="7" id="KW-0031">Aminopeptidase</keyword>
<feature type="domain" description="X-Prolyl dipeptidyl aminopeptidase PepX N-terminal" evidence="14">
    <location>
        <begin position="1"/>
        <end position="157"/>
    </location>
</feature>
<dbReference type="SUPFAM" id="SSF53474">
    <property type="entry name" value="alpha/beta-Hydrolases"/>
    <property type="match status" value="1"/>
</dbReference>
<evidence type="ECO:0000256" key="5">
    <source>
        <dbReference type="ARBA" id="ARBA00012463"/>
    </source>
</evidence>
<comment type="subunit">
    <text evidence="4">Homodimer.</text>
</comment>
<dbReference type="GO" id="GO:0004177">
    <property type="term" value="F:aminopeptidase activity"/>
    <property type="evidence" value="ECO:0007669"/>
    <property type="project" value="UniProtKB-KW"/>
</dbReference>
<evidence type="ECO:0000256" key="6">
    <source>
        <dbReference type="ARBA" id="ARBA00014682"/>
    </source>
</evidence>
<dbReference type="Pfam" id="PF08530">
    <property type="entry name" value="PepX_C"/>
    <property type="match status" value="1"/>
</dbReference>
<evidence type="ECO:0000256" key="4">
    <source>
        <dbReference type="ARBA" id="ARBA00011738"/>
    </source>
</evidence>
<dbReference type="GO" id="GO:0008236">
    <property type="term" value="F:serine-type peptidase activity"/>
    <property type="evidence" value="ECO:0007669"/>
    <property type="project" value="UniProtKB-KW"/>
</dbReference>
<evidence type="ECO:0000313" key="16">
    <source>
        <dbReference type="Proteomes" id="UP000257607"/>
    </source>
</evidence>
<proteinExistence type="inferred from homology"/>
<dbReference type="InterPro" id="IPR015251">
    <property type="entry name" value="PepX_N_dom"/>
</dbReference>
<keyword evidence="8" id="KW-0645">Protease</keyword>
<evidence type="ECO:0000259" key="13">
    <source>
        <dbReference type="SMART" id="SM00939"/>
    </source>
</evidence>
<evidence type="ECO:0000256" key="10">
    <source>
        <dbReference type="ARBA" id="ARBA00022825"/>
    </source>
</evidence>
<comment type="similarity">
    <text evidence="3">Belongs to the peptidase S15 family.</text>
</comment>
<dbReference type="NCBIfam" id="NF003781">
    <property type="entry name" value="PRK05371.1-2"/>
    <property type="match status" value="1"/>
</dbReference>
<dbReference type="InterPro" id="IPR008979">
    <property type="entry name" value="Galactose-bd-like_sf"/>
</dbReference>
<keyword evidence="10" id="KW-0720">Serine protease</keyword>
<evidence type="ECO:0000256" key="9">
    <source>
        <dbReference type="ARBA" id="ARBA00022801"/>
    </source>
</evidence>
<feature type="domain" description="Xaa-Pro dipeptidyl-peptidase C-terminal" evidence="13">
    <location>
        <begin position="538"/>
        <end position="797"/>
    </location>
</feature>
<evidence type="ECO:0000259" key="14">
    <source>
        <dbReference type="SMART" id="SM00940"/>
    </source>
</evidence>
<comment type="catalytic activity">
    <reaction evidence="1">
        <text>Hydrolyzes Xaa-Pro-|- bonds to release unblocked, N-terminal dipeptides from substrates including Ala-Pro-|-p-nitroanilide and (sequentially) Tyr-Pro-|-Phe-Pro-|-Gly-Pro-|-Ile.</text>
        <dbReference type="EC" id="3.4.14.11"/>
    </reaction>
</comment>
<dbReference type="SUPFAM" id="SSF49785">
    <property type="entry name" value="Galactose-binding domain-like"/>
    <property type="match status" value="1"/>
</dbReference>
<evidence type="ECO:0000256" key="8">
    <source>
        <dbReference type="ARBA" id="ARBA00022670"/>
    </source>
</evidence>
<evidence type="ECO:0000256" key="11">
    <source>
        <dbReference type="ARBA" id="ARBA00030045"/>
    </source>
</evidence>
<dbReference type="InterPro" id="IPR029058">
    <property type="entry name" value="AB_hydrolase_fold"/>
</dbReference>
<keyword evidence="9 15" id="KW-0378">Hydrolase</keyword>
<evidence type="ECO:0000256" key="12">
    <source>
        <dbReference type="ARBA" id="ARBA00031951"/>
    </source>
</evidence>
<dbReference type="SUPFAM" id="SSF81761">
    <property type="entry name" value="X-Prolyl dipeptidyl aminopeptidase PepX, N-terminal domain"/>
    <property type="match status" value="1"/>
</dbReference>
<dbReference type="Pfam" id="PF09168">
    <property type="entry name" value="PepX_N"/>
    <property type="match status" value="1"/>
</dbReference>
<name>A0A385AEX3_LATCU</name>
<dbReference type="Gene3D" id="1.10.246.70">
    <property type="match status" value="1"/>
</dbReference>
<accession>A0A385AEX3</accession>
<dbReference type="EC" id="3.4.14.11" evidence="5"/>
<dbReference type="Gene3D" id="2.60.120.260">
    <property type="entry name" value="Galactose-binding domain-like"/>
    <property type="match status" value="1"/>
</dbReference>
<organism evidence="15 16">
    <name type="scientific">Latilactobacillus curvatus</name>
    <name type="common">Lactobacillus curvatus</name>
    <dbReference type="NCBI Taxonomy" id="28038"/>
    <lineage>
        <taxon>Bacteria</taxon>
        <taxon>Bacillati</taxon>
        <taxon>Bacillota</taxon>
        <taxon>Bacilli</taxon>
        <taxon>Lactobacillales</taxon>
        <taxon>Lactobacillaceae</taxon>
        <taxon>Latilactobacillus</taxon>
    </lineage>
</organism>
<dbReference type="RefSeq" id="WP_116843661.1">
    <property type="nucleotide sequence ID" value="NZ_CP031003.1"/>
</dbReference>
<evidence type="ECO:0000256" key="1">
    <source>
        <dbReference type="ARBA" id="ARBA00000123"/>
    </source>
</evidence>
<dbReference type="Gene3D" id="3.40.50.1820">
    <property type="entry name" value="alpha/beta hydrolase"/>
    <property type="match status" value="1"/>
</dbReference>
<dbReference type="InterPro" id="IPR008252">
    <property type="entry name" value="Pept_S15_Xpro"/>
</dbReference>
<dbReference type="Pfam" id="PF02129">
    <property type="entry name" value="Peptidase_S15"/>
    <property type="match status" value="1"/>
</dbReference>
<dbReference type="PRINTS" id="PR00923">
    <property type="entry name" value="LACTOPTASE"/>
</dbReference>
<evidence type="ECO:0000256" key="2">
    <source>
        <dbReference type="ARBA" id="ARBA00003997"/>
    </source>
</evidence>
<dbReference type="SMART" id="SM00940">
    <property type="entry name" value="PepX_N"/>
    <property type="match status" value="1"/>
</dbReference>
<dbReference type="InterPro" id="IPR013736">
    <property type="entry name" value="Xaa-Pro_dipept_C"/>
</dbReference>
<sequence length="803" mass="89876">MQLNQFARLTKSQSEQITELQRIHLLPKDFTQLPFQVLAQDIFQRLFPEAHSQSTQSGQLSLLQATTELNLTAYLETIDTSFDQVVFYNVALQLLGFEMTTDFELDQPTAFMAATKLPFIDQAAFDQTTFIEALYLLLTTRSQTGLLYLDQLANRGFFADWQSDQPQFLIFNGKVQPVFDTSHLIREVVYVESSLDTDQDGQRDLLETTIFRPRETEAGLKIPALYTASPYYKGINDVDADLHNVDTTVATKPVQQPNLADLTQTPTTAPLPQPRAVNGTSMTTELNATDDSNYSLNDYFLARGFANVYAGGIGTRGSDGVRTCGSPEETASTTAIIEWLAGNRRAFTNRTDGIEIKAWWCNHQVAMTGKSYLGTLATAAATTGVEGLRTIVAEAAISSWYDYYRENGLVVAPIDCQGEDADVLAKLCQTRQKDAADHALSGTFFADQLKALQEGQDRITGNYNAFWAARNYRDNLANLNCDVILVHGLNDWNVKLQNAGALWDLLRDQPVNKKLFLHQGEHIYMNNIQSIDFTDMMNLWFTHQLLGIENQAVTKLPAVTIQDNAQEATWTTQADWLALDNPTTTFWLNEQTLSTNATENAPLTTFKDDGVAAFRAQKISTAAWQDALIADQSSFTGNRLRFLGSPLTEPLIIDGRIQFRTRVAVNAERGLLSVLVIDYGQFNRLGTTPAVLAAKGQQLGYQWRYDDLKEFKLNRPSNYQVITKGHINLQNRHNSYQTDAVTPNEFYDITLDLQPTHYDLTAGHQLGLLVYATDMGMTIREEQAFVYQVDLAASQLIVPHLND</sequence>
<dbReference type="SMART" id="SM00939">
    <property type="entry name" value="PepX_C"/>
    <property type="match status" value="1"/>
</dbReference>
<dbReference type="EMBL" id="CP031003">
    <property type="protein sequence ID" value="AXN36225.1"/>
    <property type="molecule type" value="Genomic_DNA"/>
</dbReference>
<protein>
    <recommendedName>
        <fullName evidence="6">Xaa-Pro dipeptidyl-peptidase</fullName>
        <ecNumber evidence="5">3.4.14.11</ecNumber>
    </recommendedName>
    <alternativeName>
        <fullName evidence="12">X-Pro dipeptidyl-peptidase</fullName>
    </alternativeName>
    <alternativeName>
        <fullName evidence="11">X-prolyl-dipeptidyl aminopeptidase</fullName>
    </alternativeName>
</protein>